<organism evidence="11 12">
    <name type="scientific">Halobacterium jilantaiense</name>
    <dbReference type="NCBI Taxonomy" id="355548"/>
    <lineage>
        <taxon>Archaea</taxon>
        <taxon>Methanobacteriati</taxon>
        <taxon>Methanobacteriota</taxon>
        <taxon>Stenosarchaea group</taxon>
        <taxon>Halobacteria</taxon>
        <taxon>Halobacteriales</taxon>
        <taxon>Halobacteriaceae</taxon>
        <taxon>Halobacterium</taxon>
    </lineage>
</organism>
<evidence type="ECO:0000256" key="10">
    <source>
        <dbReference type="RuleBase" id="RU003662"/>
    </source>
</evidence>
<evidence type="ECO:0000256" key="1">
    <source>
        <dbReference type="ARBA" id="ARBA00003365"/>
    </source>
</evidence>
<dbReference type="UniPathway" id="UPA00035">
    <property type="reaction ID" value="UER00044"/>
</dbReference>
<proteinExistence type="inferred from homology"/>
<sequence length="297" mass="30937">MSDATTSRSDLAAAFADESALVSYVAAGDPTPAATERYVEALVEGGTDVVELGLPFSEPVAEGTTIQNAIKRALDAGMTPDAYLDLVDSLDVDVPIVCMTYYNLIYQYGDGEARSASENASGEEPRAKGPEEFVAAAAEAGISGFVVPDLPVDESGPLYDACREHGLDLVFIVAPTTTEDRLERMLDRTTGFVYVQGRLGTTGARDEVSDDTPDALARLQDADVPKAVGFGISSGEQAREVVASGADGVIVGSAYVDLIADGVENDDPTSEVADRIGDLAAELKAGAADGVPEPEHK</sequence>
<dbReference type="CDD" id="cd04724">
    <property type="entry name" value="Tryptophan_synthase_alpha"/>
    <property type="match status" value="1"/>
</dbReference>
<dbReference type="HAMAP" id="MF_00131">
    <property type="entry name" value="Trp_synth_alpha"/>
    <property type="match status" value="1"/>
</dbReference>
<evidence type="ECO:0000256" key="7">
    <source>
        <dbReference type="ARBA" id="ARBA00023239"/>
    </source>
</evidence>
<dbReference type="GO" id="GO:0005829">
    <property type="term" value="C:cytosol"/>
    <property type="evidence" value="ECO:0007669"/>
    <property type="project" value="TreeGrafter"/>
</dbReference>
<accession>A0A1I0NXP1</accession>
<evidence type="ECO:0000256" key="5">
    <source>
        <dbReference type="ARBA" id="ARBA00022822"/>
    </source>
</evidence>
<evidence type="ECO:0000256" key="2">
    <source>
        <dbReference type="ARBA" id="ARBA00004733"/>
    </source>
</evidence>
<evidence type="ECO:0000256" key="3">
    <source>
        <dbReference type="ARBA" id="ARBA00011270"/>
    </source>
</evidence>
<evidence type="ECO:0000256" key="8">
    <source>
        <dbReference type="ARBA" id="ARBA00049047"/>
    </source>
</evidence>
<reference evidence="11 12" key="1">
    <citation type="submission" date="2016-10" db="EMBL/GenBank/DDBJ databases">
        <authorList>
            <person name="de Groot N.N."/>
        </authorList>
    </citation>
    <scope>NUCLEOTIDE SEQUENCE [LARGE SCALE GENOMIC DNA]</scope>
    <source>
        <strain evidence="11 12">CGMCC 1.5337</strain>
    </source>
</reference>
<comment type="pathway">
    <text evidence="2 9">Amino-acid biosynthesis; L-tryptophan biosynthesis; L-tryptophan from chorismate: step 5/5.</text>
</comment>
<evidence type="ECO:0000256" key="9">
    <source>
        <dbReference type="HAMAP-Rule" id="MF_00131"/>
    </source>
</evidence>
<dbReference type="RefSeq" id="WP_089668480.1">
    <property type="nucleotide sequence ID" value="NZ_FOJA01000001.1"/>
</dbReference>
<dbReference type="Gene3D" id="3.20.20.70">
    <property type="entry name" value="Aldolase class I"/>
    <property type="match status" value="1"/>
</dbReference>
<evidence type="ECO:0000313" key="11">
    <source>
        <dbReference type="EMBL" id="SEW06619.1"/>
    </source>
</evidence>
<comment type="similarity">
    <text evidence="9 10">Belongs to the TrpA family.</text>
</comment>
<protein>
    <recommendedName>
        <fullName evidence="9">Tryptophan synthase alpha chain</fullName>
        <ecNumber evidence="9">4.2.1.20</ecNumber>
    </recommendedName>
</protein>
<comment type="subunit">
    <text evidence="3 9">Tetramer of two alpha and two beta chains.</text>
</comment>
<dbReference type="OrthoDB" id="25658at2157"/>
<comment type="catalytic activity">
    <reaction evidence="8 9">
        <text>(1S,2R)-1-C-(indol-3-yl)glycerol 3-phosphate + L-serine = D-glyceraldehyde 3-phosphate + L-tryptophan + H2O</text>
        <dbReference type="Rhea" id="RHEA:10532"/>
        <dbReference type="ChEBI" id="CHEBI:15377"/>
        <dbReference type="ChEBI" id="CHEBI:33384"/>
        <dbReference type="ChEBI" id="CHEBI:57912"/>
        <dbReference type="ChEBI" id="CHEBI:58866"/>
        <dbReference type="ChEBI" id="CHEBI:59776"/>
        <dbReference type="EC" id="4.2.1.20"/>
    </reaction>
</comment>
<dbReference type="Pfam" id="PF00290">
    <property type="entry name" value="Trp_syntA"/>
    <property type="match status" value="2"/>
</dbReference>
<dbReference type="InterPro" id="IPR011060">
    <property type="entry name" value="RibuloseP-bd_barrel"/>
</dbReference>
<dbReference type="EMBL" id="FOJA01000001">
    <property type="protein sequence ID" value="SEW06619.1"/>
    <property type="molecule type" value="Genomic_DNA"/>
</dbReference>
<gene>
    <name evidence="9" type="primary">trpA</name>
    <name evidence="11" type="ORF">SAMN04487945_1234</name>
</gene>
<feature type="active site" description="Proton acceptor" evidence="9">
    <location>
        <position position="51"/>
    </location>
</feature>
<dbReference type="NCBIfam" id="TIGR00262">
    <property type="entry name" value="trpA"/>
    <property type="match status" value="1"/>
</dbReference>
<evidence type="ECO:0000256" key="6">
    <source>
        <dbReference type="ARBA" id="ARBA00023141"/>
    </source>
</evidence>
<dbReference type="SUPFAM" id="SSF51366">
    <property type="entry name" value="Ribulose-phoshate binding barrel"/>
    <property type="match status" value="1"/>
</dbReference>
<dbReference type="AlphaFoldDB" id="A0A1I0NXP1"/>
<dbReference type="InterPro" id="IPR018204">
    <property type="entry name" value="Trp_synthase_alpha_AS"/>
</dbReference>
<dbReference type="Proteomes" id="UP000198518">
    <property type="component" value="Unassembled WGS sequence"/>
</dbReference>
<comment type="function">
    <text evidence="1 9">The alpha subunit is responsible for the aldol cleavage of indoleglycerol phosphate to indole and glyceraldehyde 3-phosphate.</text>
</comment>
<evidence type="ECO:0000256" key="4">
    <source>
        <dbReference type="ARBA" id="ARBA00022605"/>
    </source>
</evidence>
<dbReference type="PANTHER" id="PTHR43406:SF1">
    <property type="entry name" value="TRYPTOPHAN SYNTHASE ALPHA CHAIN, CHLOROPLASTIC"/>
    <property type="match status" value="1"/>
</dbReference>
<keyword evidence="12" id="KW-1185">Reference proteome</keyword>
<feature type="active site" description="Proton acceptor" evidence="9">
    <location>
        <position position="62"/>
    </location>
</feature>
<keyword evidence="7 9" id="KW-0456">Lyase</keyword>
<name>A0A1I0NXP1_9EURY</name>
<dbReference type="InterPro" id="IPR002028">
    <property type="entry name" value="Trp_synthase_suA"/>
</dbReference>
<dbReference type="STRING" id="355548.SAMN04487945_1234"/>
<keyword evidence="6 9" id="KW-0057">Aromatic amino acid biosynthesis</keyword>
<dbReference type="PROSITE" id="PS00167">
    <property type="entry name" value="TRP_SYNTHASE_ALPHA"/>
    <property type="match status" value="1"/>
</dbReference>
<dbReference type="InterPro" id="IPR013785">
    <property type="entry name" value="Aldolase_TIM"/>
</dbReference>
<evidence type="ECO:0000313" key="12">
    <source>
        <dbReference type="Proteomes" id="UP000198518"/>
    </source>
</evidence>
<keyword evidence="4 9" id="KW-0028">Amino-acid biosynthesis</keyword>
<dbReference type="GO" id="GO:0004834">
    <property type="term" value="F:tryptophan synthase activity"/>
    <property type="evidence" value="ECO:0007669"/>
    <property type="project" value="UniProtKB-UniRule"/>
</dbReference>
<dbReference type="PANTHER" id="PTHR43406">
    <property type="entry name" value="TRYPTOPHAN SYNTHASE, ALPHA CHAIN"/>
    <property type="match status" value="1"/>
</dbReference>
<dbReference type="EC" id="4.2.1.20" evidence="9"/>
<keyword evidence="5 9" id="KW-0822">Tryptophan biosynthesis</keyword>